<evidence type="ECO:0000313" key="1">
    <source>
        <dbReference type="EMBL" id="GJE96474.1"/>
    </source>
</evidence>
<organism evidence="1 2">
    <name type="scientific">Phanerochaete sordida</name>
    <dbReference type="NCBI Taxonomy" id="48140"/>
    <lineage>
        <taxon>Eukaryota</taxon>
        <taxon>Fungi</taxon>
        <taxon>Dikarya</taxon>
        <taxon>Basidiomycota</taxon>
        <taxon>Agaricomycotina</taxon>
        <taxon>Agaricomycetes</taxon>
        <taxon>Polyporales</taxon>
        <taxon>Phanerochaetaceae</taxon>
        <taxon>Phanerochaete</taxon>
    </lineage>
</organism>
<dbReference type="EMBL" id="BPQB01000060">
    <property type="protein sequence ID" value="GJE96474.1"/>
    <property type="molecule type" value="Genomic_DNA"/>
</dbReference>
<accession>A0A9P3LJA2</accession>
<evidence type="ECO:0000313" key="2">
    <source>
        <dbReference type="Proteomes" id="UP000703269"/>
    </source>
</evidence>
<dbReference type="Proteomes" id="UP000703269">
    <property type="component" value="Unassembled WGS sequence"/>
</dbReference>
<name>A0A9P3LJA2_9APHY</name>
<protein>
    <submittedName>
        <fullName evidence="1">Uncharacterized protein</fullName>
    </submittedName>
</protein>
<reference evidence="1 2" key="1">
    <citation type="submission" date="2021-08" db="EMBL/GenBank/DDBJ databases">
        <title>Draft Genome Sequence of Phanerochaete sordida strain YK-624.</title>
        <authorList>
            <person name="Mori T."/>
            <person name="Dohra H."/>
            <person name="Suzuki T."/>
            <person name="Kawagishi H."/>
            <person name="Hirai H."/>
        </authorList>
    </citation>
    <scope>NUCLEOTIDE SEQUENCE [LARGE SCALE GENOMIC DNA]</scope>
    <source>
        <strain evidence="1 2">YK-624</strain>
    </source>
</reference>
<dbReference type="AlphaFoldDB" id="A0A9P3LJA2"/>
<comment type="caution">
    <text evidence="1">The sequence shown here is derived from an EMBL/GenBank/DDBJ whole genome shotgun (WGS) entry which is preliminary data.</text>
</comment>
<gene>
    <name evidence="1" type="ORF">PsYK624_126710</name>
</gene>
<sequence>MTSDTAETTGRGLSTPRTAQRTHIALLLSVPASGLATPLSAGCCLSHNIHVALAKDCLPILDLVSPNARAYPFDEGCTDDVRSFSDIAAGPDCWDAKSPIGFAGFV</sequence>
<proteinExistence type="predicted"/>
<keyword evidence="2" id="KW-1185">Reference proteome</keyword>